<dbReference type="EMBL" id="CAJOBC010095939">
    <property type="protein sequence ID" value="CAF4436431.1"/>
    <property type="molecule type" value="Genomic_DNA"/>
</dbReference>
<reference evidence="2" key="1">
    <citation type="submission" date="2021-02" db="EMBL/GenBank/DDBJ databases">
        <authorList>
            <person name="Nowell W R."/>
        </authorList>
    </citation>
    <scope>NUCLEOTIDE SEQUENCE</scope>
</reference>
<evidence type="ECO:0000313" key="2">
    <source>
        <dbReference type="EMBL" id="CAF1572660.1"/>
    </source>
</evidence>
<dbReference type="EMBL" id="CAJNOQ010030095">
    <property type="protein sequence ID" value="CAF1572660.1"/>
    <property type="molecule type" value="Genomic_DNA"/>
</dbReference>
<dbReference type="Proteomes" id="UP000681722">
    <property type="component" value="Unassembled WGS sequence"/>
</dbReference>
<organism evidence="2 5">
    <name type="scientific">Didymodactylos carnosus</name>
    <dbReference type="NCBI Taxonomy" id="1234261"/>
    <lineage>
        <taxon>Eukaryota</taxon>
        <taxon>Metazoa</taxon>
        <taxon>Spiralia</taxon>
        <taxon>Gnathifera</taxon>
        <taxon>Rotifera</taxon>
        <taxon>Eurotatoria</taxon>
        <taxon>Bdelloidea</taxon>
        <taxon>Philodinida</taxon>
        <taxon>Philodinidae</taxon>
        <taxon>Didymodactylos</taxon>
    </lineage>
</organism>
<accession>A0A815YMV1</accession>
<gene>
    <name evidence="2" type="ORF">GPM918_LOCUS40506</name>
    <name evidence="1" type="ORF">OVA965_LOCUS36306</name>
    <name evidence="4" type="ORF">SRO942_LOCUS41454</name>
    <name evidence="3" type="ORF">TMI583_LOCUS37315</name>
</gene>
<evidence type="ECO:0000313" key="3">
    <source>
        <dbReference type="EMBL" id="CAF4276475.1"/>
    </source>
</evidence>
<evidence type="ECO:0000313" key="1">
    <source>
        <dbReference type="EMBL" id="CAF1486724.1"/>
    </source>
</evidence>
<dbReference type="EMBL" id="CAJOBA010054652">
    <property type="protein sequence ID" value="CAF4276475.1"/>
    <property type="molecule type" value="Genomic_DNA"/>
</dbReference>
<dbReference type="AlphaFoldDB" id="A0A815YMV1"/>
<dbReference type="OrthoDB" id="9986718at2759"/>
<dbReference type="Proteomes" id="UP000663829">
    <property type="component" value="Unassembled WGS sequence"/>
</dbReference>
<dbReference type="Proteomes" id="UP000677228">
    <property type="component" value="Unassembled WGS sequence"/>
</dbReference>
<dbReference type="EMBL" id="CAJNOK010032697">
    <property type="protein sequence ID" value="CAF1486724.1"/>
    <property type="molecule type" value="Genomic_DNA"/>
</dbReference>
<dbReference type="Proteomes" id="UP000682733">
    <property type="component" value="Unassembled WGS sequence"/>
</dbReference>
<comment type="caution">
    <text evidence="2">The sequence shown here is derived from an EMBL/GenBank/DDBJ whole genome shotgun (WGS) entry which is preliminary data.</text>
</comment>
<proteinExistence type="predicted"/>
<sequence length="207" mass="23512">MLDVLMQALLSNHFKHFILANDNSKTGKHYNKKTIDRLQIMIGGALPEGKEKDLLAKIMVEIEKLLAIFLTEKKPERKNVLETIFSSMVRGTLKWINGRPETDLAYKKQVRVELEAKPVSFDQLKTIYFICPKEPIPEGAMSQNLRFNHDESVYIDFSSHFVPDMTILNEKSSGDLVLRIECPACSPKYSAKPTENGLMIIQGEKTG</sequence>
<evidence type="ECO:0000313" key="4">
    <source>
        <dbReference type="EMBL" id="CAF4436431.1"/>
    </source>
</evidence>
<name>A0A815YMV1_9BILA</name>
<evidence type="ECO:0000313" key="5">
    <source>
        <dbReference type="Proteomes" id="UP000663829"/>
    </source>
</evidence>
<keyword evidence="5" id="KW-1185">Reference proteome</keyword>
<protein>
    <submittedName>
        <fullName evidence="2">Uncharacterized protein</fullName>
    </submittedName>
</protein>